<sequence>MPWIASIADATFLPRLHRQETSPPLATAFHGARASMGSGA</sequence>
<evidence type="ECO:0000313" key="2">
    <source>
        <dbReference type="Proteomes" id="UP000036367"/>
    </source>
</evidence>
<dbReference type="STRING" id="595434.RISK_001801"/>
<reference evidence="1" key="1">
    <citation type="submission" date="2015-05" db="EMBL/GenBank/DDBJ databases">
        <title>Permanent draft genome of Rhodopirellula islandicus K833.</title>
        <authorList>
            <person name="Kizina J."/>
            <person name="Richter M."/>
            <person name="Glockner F.O."/>
            <person name="Harder J."/>
        </authorList>
    </citation>
    <scope>NUCLEOTIDE SEQUENCE [LARGE SCALE GENOMIC DNA]</scope>
    <source>
        <strain evidence="1">K833</strain>
    </source>
</reference>
<comment type="caution">
    <text evidence="1">The sequence shown here is derived from an EMBL/GenBank/DDBJ whole genome shotgun (WGS) entry which is preliminary data.</text>
</comment>
<evidence type="ECO:0000313" key="1">
    <source>
        <dbReference type="EMBL" id="KLU05950.1"/>
    </source>
</evidence>
<gene>
    <name evidence="1" type="ORF">RISK_001801</name>
</gene>
<organism evidence="1 2">
    <name type="scientific">Rhodopirellula islandica</name>
    <dbReference type="NCBI Taxonomy" id="595434"/>
    <lineage>
        <taxon>Bacteria</taxon>
        <taxon>Pseudomonadati</taxon>
        <taxon>Planctomycetota</taxon>
        <taxon>Planctomycetia</taxon>
        <taxon>Pirellulales</taxon>
        <taxon>Pirellulaceae</taxon>
        <taxon>Rhodopirellula</taxon>
    </lineage>
</organism>
<dbReference type="AlphaFoldDB" id="A0A0J1BHD9"/>
<name>A0A0J1BHD9_RHOIS</name>
<proteinExistence type="predicted"/>
<dbReference type="Proteomes" id="UP000036367">
    <property type="component" value="Unassembled WGS sequence"/>
</dbReference>
<protein>
    <submittedName>
        <fullName evidence="1">Uncharacterized protein</fullName>
    </submittedName>
</protein>
<dbReference type="EMBL" id="LECT01000016">
    <property type="protein sequence ID" value="KLU05950.1"/>
    <property type="molecule type" value="Genomic_DNA"/>
</dbReference>
<accession>A0A0J1BHD9</accession>
<keyword evidence="2" id="KW-1185">Reference proteome</keyword>